<dbReference type="GO" id="GO:0015946">
    <property type="term" value="P:methanol oxidation"/>
    <property type="evidence" value="ECO:0007669"/>
    <property type="project" value="UniProtKB-UniRule"/>
</dbReference>
<dbReference type="PIRSF" id="PIRSF029163">
    <property type="entry name" value="Meth_DH_beta"/>
    <property type="match status" value="1"/>
</dbReference>
<protein>
    <recommendedName>
        <fullName evidence="1">Methanol dehydrogenase [cytochrome c] subunit 2</fullName>
        <ecNumber evidence="1">1.1.2.7</ecNumber>
    </recommendedName>
    <alternativeName>
        <fullName evidence="1">MDH small subunit beta</fullName>
    </alternativeName>
    <alternativeName>
        <fullName evidence="1">MDH-associated peptide</fullName>
    </alternativeName>
    <alternativeName>
        <fullName evidence="1">MEDH</fullName>
    </alternativeName>
</protein>
<evidence type="ECO:0000313" key="5">
    <source>
        <dbReference type="EMBL" id="SIT77397.1"/>
    </source>
</evidence>
<dbReference type="STRING" id="515897.SAMN05421849_0732"/>
<keyword evidence="6" id="KW-1185">Reference proteome</keyword>
<dbReference type="EC" id="1.1.2.7" evidence="1"/>
<evidence type="ECO:0000256" key="1">
    <source>
        <dbReference type="PIRNR" id="PIRNR029163"/>
    </source>
</evidence>
<dbReference type="EMBL" id="FTPS01000001">
    <property type="protein sequence ID" value="SIT77397.1"/>
    <property type="molecule type" value="Genomic_DNA"/>
</dbReference>
<feature type="chain" id="PRO_5010330819" description="Methanol dehydrogenase [cytochrome c] subunit 2" evidence="4">
    <location>
        <begin position="21"/>
        <end position="103"/>
    </location>
</feature>
<proteinExistence type="inferred from homology"/>
<dbReference type="OrthoDB" id="8686491at2"/>
<dbReference type="GO" id="GO:0052933">
    <property type="term" value="F:alcohol dehydrogenase (cytochrome c(L)) activity"/>
    <property type="evidence" value="ECO:0007669"/>
    <property type="project" value="UniProtKB-UniRule"/>
</dbReference>
<reference evidence="5 6" key="1">
    <citation type="submission" date="2017-01" db="EMBL/GenBank/DDBJ databases">
        <authorList>
            <person name="Mah S.A."/>
            <person name="Swanson W.J."/>
            <person name="Moy G.W."/>
            <person name="Vacquier V.D."/>
        </authorList>
    </citation>
    <scope>NUCLEOTIDE SEQUENCE [LARGE SCALE GENOMIC DNA]</scope>
    <source>
        <strain evidence="5 6">DSM 21219</strain>
    </source>
</reference>
<organism evidence="5 6">
    <name type="scientific">Pontibaca methylaminivorans</name>
    <dbReference type="NCBI Taxonomy" id="515897"/>
    <lineage>
        <taxon>Bacteria</taxon>
        <taxon>Pseudomonadati</taxon>
        <taxon>Pseudomonadota</taxon>
        <taxon>Alphaproteobacteria</taxon>
        <taxon>Rhodobacterales</taxon>
        <taxon>Roseobacteraceae</taxon>
        <taxon>Pontibaca</taxon>
    </lineage>
</organism>
<evidence type="ECO:0000256" key="2">
    <source>
        <dbReference type="PIRSR" id="PIRSR029163-50"/>
    </source>
</evidence>
<keyword evidence="1" id="KW-0560">Oxidoreductase</keyword>
<name>A0A1R3WHJ0_9RHOB</name>
<dbReference type="Gene3D" id="4.10.160.10">
    <property type="entry name" value="Methanol dehydrogenase, beta subunit"/>
    <property type="match status" value="1"/>
</dbReference>
<feature type="signal peptide" evidence="4">
    <location>
        <begin position="1"/>
        <end position="20"/>
    </location>
</feature>
<dbReference type="SUPFAM" id="SSF48666">
    <property type="entry name" value="Methanol dehydrogenase subunit"/>
    <property type="match status" value="1"/>
</dbReference>
<evidence type="ECO:0000256" key="3">
    <source>
        <dbReference type="SAM" id="MobiDB-lite"/>
    </source>
</evidence>
<feature type="compositionally biased region" description="Basic and acidic residues" evidence="3">
    <location>
        <begin position="35"/>
        <end position="56"/>
    </location>
</feature>
<comment type="catalytic activity">
    <reaction evidence="1">
        <text>2 Fe(III)-[cytochrome cL] + a primary alcohol = 2 Fe(II)-[cytochrome cL] + an aldehyde + 2 H(+)</text>
        <dbReference type="Rhea" id="RHEA:51004"/>
        <dbReference type="Rhea" id="RHEA-COMP:12863"/>
        <dbReference type="Rhea" id="RHEA-COMP:12864"/>
        <dbReference type="ChEBI" id="CHEBI:15378"/>
        <dbReference type="ChEBI" id="CHEBI:15734"/>
        <dbReference type="ChEBI" id="CHEBI:17478"/>
        <dbReference type="ChEBI" id="CHEBI:29033"/>
        <dbReference type="ChEBI" id="CHEBI:29034"/>
        <dbReference type="EC" id="1.1.2.7"/>
    </reaction>
</comment>
<accession>A0A1R3WHJ0</accession>
<evidence type="ECO:0000313" key="6">
    <source>
        <dbReference type="Proteomes" id="UP000192455"/>
    </source>
</evidence>
<feature type="disulfide bond" evidence="2">
    <location>
        <begin position="26"/>
        <end position="32"/>
    </location>
</feature>
<keyword evidence="1" id="KW-0485">Methanol utilization</keyword>
<dbReference type="InterPro" id="IPR036557">
    <property type="entry name" value="Meth_DH_bsu_sf"/>
</dbReference>
<gene>
    <name evidence="5" type="ORF">SAMN05421849_0732</name>
</gene>
<keyword evidence="4" id="KW-0732">Signal</keyword>
<comment type="subunit">
    <text evidence="1">Heterotetramer composed of 2 alpha and 2 beta subunits.</text>
</comment>
<dbReference type="Proteomes" id="UP000192455">
    <property type="component" value="Unassembled WGS sequence"/>
</dbReference>
<dbReference type="RefSeq" id="WP_076647496.1">
    <property type="nucleotide sequence ID" value="NZ_FTPS01000001.1"/>
</dbReference>
<feature type="region of interest" description="Disordered" evidence="3">
    <location>
        <begin position="35"/>
        <end position="62"/>
    </location>
</feature>
<dbReference type="InterPro" id="IPR003420">
    <property type="entry name" value="Meth_DH_bsu"/>
</dbReference>
<comment type="function">
    <text evidence="1">Catalyzes the oxidation of primary alcohols including methanol.</text>
</comment>
<sequence length="103" mass="11316">MKLTLLGIAAAVALATPALAYDGTNCKAPGNCWEPKPDYPETVEGSKYDPQHDPAEVSKQGDSLAAMDERNQWRIWNMKQTGDFVYDVNKIPDYEEGSAPPSQ</sequence>
<keyword evidence="2" id="KW-1015">Disulfide bond</keyword>
<dbReference type="Pfam" id="PF02315">
    <property type="entry name" value="MDH"/>
    <property type="match status" value="1"/>
</dbReference>
<comment type="similarity">
    <text evidence="1">Belongs to the methanol dehydrogenase subunit 2 family.</text>
</comment>
<dbReference type="GO" id="GO:0004022">
    <property type="term" value="F:alcohol dehydrogenase (NAD+) activity"/>
    <property type="evidence" value="ECO:0007669"/>
    <property type="project" value="UniProtKB-UniRule"/>
</dbReference>
<dbReference type="AlphaFoldDB" id="A0A1R3WHJ0"/>
<evidence type="ECO:0000256" key="4">
    <source>
        <dbReference type="SAM" id="SignalP"/>
    </source>
</evidence>